<evidence type="ECO:0000256" key="10">
    <source>
        <dbReference type="SAM" id="SignalP"/>
    </source>
</evidence>
<keyword evidence="10" id="KW-0732">Signal</keyword>
<comment type="subcellular location">
    <subcellularLocation>
        <location evidence="1">Membrane</location>
        <topology evidence="1">Single-pass membrane protein</topology>
    </subcellularLocation>
</comment>
<evidence type="ECO:0000256" key="2">
    <source>
        <dbReference type="ARBA" id="ARBA00022692"/>
    </source>
</evidence>
<evidence type="ECO:0000313" key="12">
    <source>
        <dbReference type="Proteomes" id="UP000694865"/>
    </source>
</evidence>
<evidence type="ECO:0000256" key="1">
    <source>
        <dbReference type="ARBA" id="ARBA00004167"/>
    </source>
</evidence>
<feature type="domain" description="Cadherin" evidence="11">
    <location>
        <begin position="443"/>
        <end position="555"/>
    </location>
</feature>
<proteinExistence type="predicted"/>
<feature type="domain" description="Cadherin" evidence="11">
    <location>
        <begin position="338"/>
        <end position="442"/>
    </location>
</feature>
<feature type="domain" description="Cadherin" evidence="11">
    <location>
        <begin position="557"/>
        <end position="660"/>
    </location>
</feature>
<dbReference type="Pfam" id="PF00028">
    <property type="entry name" value="Cadherin"/>
    <property type="match status" value="10"/>
</dbReference>
<reference evidence="13" key="1">
    <citation type="submission" date="2025-08" db="UniProtKB">
        <authorList>
            <consortium name="RefSeq"/>
        </authorList>
    </citation>
    <scope>IDENTIFICATION</scope>
    <source>
        <tissue evidence="13">Testes</tissue>
    </source>
</reference>
<feature type="domain" description="Cadherin" evidence="11">
    <location>
        <begin position="870"/>
        <end position="972"/>
    </location>
</feature>
<protein>
    <submittedName>
        <fullName evidence="13">Protocadherin Fat 4-like</fullName>
    </submittedName>
</protein>
<dbReference type="PROSITE" id="PS50268">
    <property type="entry name" value="CADHERIN_2"/>
    <property type="match status" value="14"/>
</dbReference>
<keyword evidence="3" id="KW-0677">Repeat</keyword>
<dbReference type="PANTHER" id="PTHR24028">
    <property type="entry name" value="CADHERIN-87A"/>
    <property type="match status" value="1"/>
</dbReference>
<keyword evidence="6" id="KW-0472">Membrane</keyword>
<dbReference type="InterPro" id="IPR002126">
    <property type="entry name" value="Cadherin-like_dom"/>
</dbReference>
<feature type="chain" id="PRO_5047003198" evidence="10">
    <location>
        <begin position="17"/>
        <end position="2057"/>
    </location>
</feature>
<dbReference type="InterPro" id="IPR020894">
    <property type="entry name" value="Cadherin_CS"/>
</dbReference>
<dbReference type="SMART" id="SM00112">
    <property type="entry name" value="CA"/>
    <property type="match status" value="15"/>
</dbReference>
<dbReference type="InterPro" id="IPR015919">
    <property type="entry name" value="Cadherin-like_sf"/>
</dbReference>
<keyword evidence="2" id="KW-0812">Transmembrane</keyword>
<evidence type="ECO:0000259" key="11">
    <source>
        <dbReference type="PROSITE" id="PS50268"/>
    </source>
</evidence>
<dbReference type="InterPro" id="IPR050174">
    <property type="entry name" value="Protocadherin/Cadherin-CA"/>
</dbReference>
<keyword evidence="12" id="KW-1185">Reference proteome</keyword>
<feature type="domain" description="Cadherin" evidence="11">
    <location>
        <begin position="661"/>
        <end position="754"/>
    </location>
</feature>
<feature type="domain" description="Cadherin" evidence="11">
    <location>
        <begin position="1305"/>
        <end position="1430"/>
    </location>
</feature>
<feature type="compositionally biased region" description="Polar residues" evidence="9">
    <location>
        <begin position="56"/>
        <end position="82"/>
    </location>
</feature>
<feature type="domain" description="Cadherin" evidence="11">
    <location>
        <begin position="755"/>
        <end position="869"/>
    </location>
</feature>
<evidence type="ECO:0000256" key="8">
    <source>
        <dbReference type="PROSITE-ProRule" id="PRU00043"/>
    </source>
</evidence>
<dbReference type="RefSeq" id="XP_002731003.1">
    <property type="nucleotide sequence ID" value="XM_002730957.1"/>
</dbReference>
<feature type="compositionally biased region" description="Basic and acidic residues" evidence="9">
    <location>
        <begin position="2027"/>
        <end position="2037"/>
    </location>
</feature>
<dbReference type="Gene3D" id="2.60.40.60">
    <property type="entry name" value="Cadherins"/>
    <property type="match status" value="17"/>
</dbReference>
<feature type="signal peptide" evidence="10">
    <location>
        <begin position="1"/>
        <end position="16"/>
    </location>
</feature>
<organism evidence="12 13">
    <name type="scientific">Saccoglossus kowalevskii</name>
    <name type="common">Acorn worm</name>
    <dbReference type="NCBI Taxonomy" id="10224"/>
    <lineage>
        <taxon>Eukaryota</taxon>
        <taxon>Metazoa</taxon>
        <taxon>Hemichordata</taxon>
        <taxon>Enteropneusta</taxon>
        <taxon>Harrimaniidae</taxon>
        <taxon>Saccoglossus</taxon>
    </lineage>
</organism>
<feature type="domain" description="Cadherin" evidence="11">
    <location>
        <begin position="1702"/>
        <end position="1805"/>
    </location>
</feature>
<feature type="domain" description="Cadherin" evidence="11">
    <location>
        <begin position="1431"/>
        <end position="1536"/>
    </location>
</feature>
<dbReference type="CDD" id="cd11304">
    <property type="entry name" value="Cadherin_repeat"/>
    <property type="match status" value="14"/>
</dbReference>
<keyword evidence="4 8" id="KW-0106">Calcium</keyword>
<dbReference type="SUPFAM" id="SSF49313">
    <property type="entry name" value="Cadherin-like"/>
    <property type="match status" value="17"/>
</dbReference>
<evidence type="ECO:0000256" key="3">
    <source>
        <dbReference type="ARBA" id="ARBA00022737"/>
    </source>
</evidence>
<feature type="region of interest" description="Disordered" evidence="9">
    <location>
        <begin position="56"/>
        <end position="103"/>
    </location>
</feature>
<gene>
    <name evidence="13" type="primary">LOC100370144</name>
</gene>
<evidence type="ECO:0000256" key="6">
    <source>
        <dbReference type="ARBA" id="ARBA00023136"/>
    </source>
</evidence>
<feature type="domain" description="Cadherin" evidence="11">
    <location>
        <begin position="138"/>
        <end position="225"/>
    </location>
</feature>
<dbReference type="Proteomes" id="UP000694865">
    <property type="component" value="Unplaced"/>
</dbReference>
<feature type="domain" description="Cadherin" evidence="11">
    <location>
        <begin position="226"/>
        <end position="353"/>
    </location>
</feature>
<feature type="domain" description="Cadherin" evidence="11">
    <location>
        <begin position="1592"/>
        <end position="1702"/>
    </location>
</feature>
<feature type="domain" description="Cadherin" evidence="11">
    <location>
        <begin position="983"/>
        <end position="1074"/>
    </location>
</feature>
<dbReference type="PRINTS" id="PR00205">
    <property type="entry name" value="CADHERIN"/>
</dbReference>
<accession>A0ABM0GJ60</accession>
<name>A0ABM0GJ60_SACKO</name>
<keyword evidence="5" id="KW-1133">Transmembrane helix</keyword>
<evidence type="ECO:0000256" key="7">
    <source>
        <dbReference type="ARBA" id="ARBA00023180"/>
    </source>
</evidence>
<sequence length="2057" mass="228434">MAIFLIVLHFALWVTAMTSFTSSTSSTSFYDQIIDYTFSEYDMMNTTDLSTDTSIVTGKSTSTSEDNTNAGNSQEMTSTTVTPLPWDTTQSTTSTTWPPRYTNIPTTEQTTRFNDYYYGGEDFYCGSHWYVFDYFENVPVNDSDPVGYIGNEAHYDISVKFEIVEDDASDVFFVDEIGTIWTLVELDREIVNHYTFTVNMSGEYLYKYVPVHVNVLDVNDNVPVWLQTTYATEVIDGTVEGSTMLVVSAVDADTDLNGRVKYNVTPPFHNHFEMMDNALMSTMQIVLDEMQQYRETEAAINDTITVTIEALNHDGQRATEDAYVEIKITRAVEAGFGNVSYQNAAVKENEPSGTYITTLKSITTVPEGYDILYEFAAKVDDIDIDQYTGNVTTATILDREDRDVYHYAVVGYLTDSTKCLANPVAEELLIRVLDDNDHYPVFTHNTSTGYVRENSSSAQIVSMVPQISTTDLDIGYNADIRYSLSGEGSDQFEIDPETGVITTTDELPQGLDREVTDEYHLFVTAADRNGDAQNLNTTVPIFIIVTDINDNEPVFYDEQPLPIDIYENVELNTNLSKVQADDNDAGLNGRVLYSIIGGSHGDFSINKRSGVLYVSGILDRESISSYVINISAYDTGNPILESYTVVTIDILDINDNGPVFSSDYYMAWINESSEIYTHVLNVSAEDIDQGHNAEITYSINSTDFVIDSNTEYESYDINYGFVEHTVTDFHIDASSVVAELYIGVSDENDNSPIFAASQYDGWINENSDPGVKVVLDTPISSVDYDYGLNASTVYTLSGDGHEQFKIDNKTGVITTTDDESVLDLDREERDRYNLEVIVSDRDGVDDLSLKTSVPLTVVLCDVNDNYPQFTQDEYDYEIPENTTIGHVIVVISTTDEDISVNAVAYTIVFGDDGKFNIGRNSGELTVESELDRELKPRYVLNVSASDVGSPELINYTRVDIHLTDINDNTPTFSPVEPCEEQAEEVAIGTTVLSVTATDDDEGENGAVQYSISDTESFTIDKDTGDITTISRLDYEDVQEYTFNVTATDCGEPPLSSTMSVSICITDINDNVPQFLNTPYNSNIQSNSKKNKFVISVTASDADDGDNGLVSYNITNDKNSLFTIDELNGNVFLAKDLDVNEVCESSLENCDVIFSAVASDNGHELNTNFAPVLVEIYFDENGTLKFEESQYEGGVNEEEVPPVYVTTVAVIGNHVVEYEFFNPVADFRINSSTGDIVTSTKLDRETTDWYSFTVTAKDTITSKHNAYVPVMVNVMDINDNAPMFELSKYDENYIDEGDYTDNHAWILNVSASDGDTGTNAEILYSIVSGDRGKHELLVSYCRVVDRSDSSEAVALLLIEHMPLDLALLSSERHFKINKTTGNIYSVGVIDRETINTYYLTVMAEDMGSEALSGTTCVYITVSDVNDNAPQFNQSTYSGSVEENNRDDTAIVTVYATDKDEGENKIVHYSLVSGAYDNFEVDRDSGDIMPTANANIDYEEVKNYTLVVQAEDSGTPPLNSTTAVFIAVIDVNDNTPYFMGEPYETEVVNTVKVGTTIYKVNASDFDSGENARITYYSQVIITVRETNAHAPVFEPSNYTVAVKENVASGTSVVTVTAKDQDCNNTICLNPSGTVYFKIADGNHNEFFVIDESTGIIQTNGTIDREIETLVNLVIIAYDGGLPQKSDNATVDILLLDVNDNSPTIEEDMNTTILHDSPIGTFVVNVNATDPDIIGEMVYSLDPTLDKFKYYFSINSSTGIIITKATFTYDRSKEYQLVVEVNDGMFHGYGNVLVNVEYNDPNTHAPVFSQDCYSTQVPHTLPSGSNLTELNITATDDDSGFDGMVTYDLARAGNERDLKYEIDKPTLPPRNKSSIECSNFKFSMSDMTIPVRELPGNIYTDRYAGMHFDQTGKADYMSPGVEIPAYLDLIADEESRETSDGTRDNDGYLLPTNHDPSYLDFSTDDVIQQPVLDPILEVDDYLVPVADNCDDNLYLELVDDSKPSLDDDDYMSPRDEEDTPSYLELFGDNTARDELDDSNRSDCSYQMLPESTDNEAISYM</sequence>
<evidence type="ECO:0000256" key="4">
    <source>
        <dbReference type="ARBA" id="ARBA00022837"/>
    </source>
</evidence>
<feature type="domain" description="Cadherin" evidence="11">
    <location>
        <begin position="1075"/>
        <end position="1283"/>
    </location>
</feature>
<evidence type="ECO:0000256" key="9">
    <source>
        <dbReference type="SAM" id="MobiDB-lite"/>
    </source>
</evidence>
<evidence type="ECO:0000256" key="5">
    <source>
        <dbReference type="ARBA" id="ARBA00022989"/>
    </source>
</evidence>
<evidence type="ECO:0000313" key="13">
    <source>
        <dbReference type="RefSeq" id="XP_002731003.1"/>
    </source>
</evidence>
<feature type="region of interest" description="Disordered" evidence="9">
    <location>
        <begin position="1997"/>
        <end position="2057"/>
    </location>
</feature>
<dbReference type="GeneID" id="100370144"/>
<dbReference type="PROSITE" id="PS00232">
    <property type="entry name" value="CADHERIN_1"/>
    <property type="match status" value="8"/>
</dbReference>
<dbReference type="PANTHER" id="PTHR24028:SF328">
    <property type="entry name" value="CADHERIN-3"/>
    <property type="match status" value="1"/>
</dbReference>
<feature type="compositionally biased region" description="Polar residues" evidence="9">
    <location>
        <begin position="2038"/>
        <end position="2057"/>
    </location>
</feature>
<keyword evidence="7" id="KW-0325">Glycoprotein</keyword>
<feature type="compositionally biased region" description="Acidic residues" evidence="9">
    <location>
        <begin position="2003"/>
        <end position="2016"/>
    </location>
</feature>